<keyword evidence="2" id="KW-0732">Signal</keyword>
<name>A0A974XFR7_9FIRM</name>
<keyword evidence="4" id="KW-1185">Reference proteome</keyword>
<evidence type="ECO:0000256" key="2">
    <source>
        <dbReference type="SAM" id="SignalP"/>
    </source>
</evidence>
<protein>
    <recommendedName>
        <fullName evidence="5">DUF916 domain-containing protein</fullName>
    </recommendedName>
</protein>
<evidence type="ECO:0008006" key="5">
    <source>
        <dbReference type="Google" id="ProtNLM"/>
    </source>
</evidence>
<accession>A0A974XFR7</accession>
<dbReference type="Gene3D" id="2.60.40.3680">
    <property type="match status" value="2"/>
</dbReference>
<keyword evidence="1" id="KW-1133">Transmembrane helix</keyword>
<sequence>MKRRVLFLLLMVFWAARVLGNSTPVRWEDSPISVLMSVDPNTTIAVTEEVLTFDFTEEEQTDFSYKGRVEASYTMINTGSEKVNSSMAFPIIGSIAESLQDDVQLTADGKEVDHATVYGDRVDDLDEVFADLSVETILGQLDGNDYKPENFDMESAMTCYTFNVETPLEAMDLEVSWQDNGNQSHFSQGFNGYQIREDGGRTASSWIRNDGIGLKIYSLQNDLNFTYSGEVLEEGNERQATDAFTVSLEKEELPMDAFIVEFMTASSYGGLPKQTVLDHLDFYIKELDRSLDHSPAVITESDVEHILSTERYIIFVYDVPFQANEIQNSTITYSTSGIMDRSRTVTPTYTYQYLLKPAEHWKSFQNLTIRVLPPKEAPYMIDSSMSFERSEDGNYIAAAQELPTENLQFTLFEKEQIGTSDRIKGYINNHLYGLLIFGVPLAGLLVLGILARMLIKIWKK</sequence>
<dbReference type="EMBL" id="CP071444">
    <property type="protein sequence ID" value="QSX09029.1"/>
    <property type="molecule type" value="Genomic_DNA"/>
</dbReference>
<dbReference type="RefSeq" id="WP_207300370.1">
    <property type="nucleotide sequence ID" value="NZ_CP071444.1"/>
</dbReference>
<proteinExistence type="predicted"/>
<feature type="chain" id="PRO_5038942010" description="DUF916 domain-containing protein" evidence="2">
    <location>
        <begin position="21"/>
        <end position="460"/>
    </location>
</feature>
<keyword evidence="1" id="KW-0812">Transmembrane</keyword>
<dbReference type="KEGG" id="alka:J0B03_02885"/>
<organism evidence="3 4">
    <name type="scientific">Alkalibacter rhizosphaerae</name>
    <dbReference type="NCBI Taxonomy" id="2815577"/>
    <lineage>
        <taxon>Bacteria</taxon>
        <taxon>Bacillati</taxon>
        <taxon>Bacillota</taxon>
        <taxon>Clostridia</taxon>
        <taxon>Eubacteriales</taxon>
        <taxon>Eubacteriaceae</taxon>
        <taxon>Alkalibacter</taxon>
    </lineage>
</organism>
<evidence type="ECO:0000313" key="4">
    <source>
        <dbReference type="Proteomes" id="UP000663499"/>
    </source>
</evidence>
<feature type="transmembrane region" description="Helical" evidence="1">
    <location>
        <begin position="431"/>
        <end position="455"/>
    </location>
</feature>
<dbReference type="AlphaFoldDB" id="A0A974XFR7"/>
<reference evidence="3" key="1">
    <citation type="submission" date="2021-03" db="EMBL/GenBank/DDBJ databases">
        <title>Alkalibacter marinus sp. nov., isolated from tidal flat sediment.</title>
        <authorList>
            <person name="Namirimu T."/>
            <person name="Yang J.-A."/>
            <person name="Yang S.-H."/>
            <person name="Kim Y.-J."/>
            <person name="Kwon K.K."/>
        </authorList>
    </citation>
    <scope>NUCLEOTIDE SEQUENCE</scope>
    <source>
        <strain evidence="3">ES005</strain>
    </source>
</reference>
<feature type="signal peptide" evidence="2">
    <location>
        <begin position="1"/>
        <end position="20"/>
    </location>
</feature>
<gene>
    <name evidence="3" type="ORF">J0B03_02885</name>
</gene>
<dbReference type="Proteomes" id="UP000663499">
    <property type="component" value="Chromosome"/>
</dbReference>
<evidence type="ECO:0000256" key="1">
    <source>
        <dbReference type="SAM" id="Phobius"/>
    </source>
</evidence>
<keyword evidence="1" id="KW-0472">Membrane</keyword>
<evidence type="ECO:0000313" key="3">
    <source>
        <dbReference type="EMBL" id="QSX09029.1"/>
    </source>
</evidence>